<proteinExistence type="predicted"/>
<evidence type="ECO:0000313" key="2">
    <source>
        <dbReference type="Proteomes" id="UP001303160"/>
    </source>
</evidence>
<comment type="caution">
    <text evidence="1">The sequence shown here is derived from an EMBL/GenBank/DDBJ whole genome shotgun (WGS) entry which is preliminary data.</text>
</comment>
<name>A0AAN6XDQ7_9PEZI</name>
<accession>A0AAN6XDQ7</accession>
<sequence>MPTNKSSGQRFARTTLLLHRIGELLQTRKQDLCNLCLTNKLFHAEFREWLYLYVDRNLHRISPDNTNLGLPKHLIVDGWDLDARRAQAKEAFNDTFGVWWKTSEFQEINQHVQNLIRRMPFLESFIWEKPFELDPKALKCPQRVCPALTTLRISHPWVSEPEYYDFDRVLHALYDSEIYLSDDSEEYLSDDDSPFEYGFGPRELDCFALGLSFSLFGQPEFYFFRNLQHLSLRGCFDCLEFSRKELVKLLLHCPNLGEFEIGLFSHAIAHDIRWTYDPEFAVEDFDMCDHRFENFVRFFDRLCDEYAEAGGQPLRLRTLGLYESMWVWKPDSLKKLTDLTYLEEARLNTETINGYVDRWISDLRIWRLLIDGYSRLQRLELNFDIFSPTNCPKLRHFIVPRYHESFHRFLCTFPEEIALSGKLSVLIEAEPNAVEEWDQHGSARLVGADDPRPTDALDLLPPPQSPFQLARMSWATQHGYLRDLAASNGHCLQGLVVHLDRPTKDRRPDGIETILKPLRDLSCLTQLWVIPKCRELLQPMLQQAVELANAIPSLRHLAIGWYLWEIVGRNDGNAELEVIRKTSSDWERGGNGLFFSHELIPKDGGLR</sequence>
<dbReference type="EMBL" id="MU863947">
    <property type="protein sequence ID" value="KAK4198401.1"/>
    <property type="molecule type" value="Genomic_DNA"/>
</dbReference>
<reference evidence="1" key="2">
    <citation type="submission" date="2023-05" db="EMBL/GenBank/DDBJ databases">
        <authorList>
            <consortium name="Lawrence Berkeley National Laboratory"/>
            <person name="Steindorff A."/>
            <person name="Hensen N."/>
            <person name="Bonometti L."/>
            <person name="Westerberg I."/>
            <person name="Brannstrom I.O."/>
            <person name="Guillou S."/>
            <person name="Cros-Aarteil S."/>
            <person name="Calhoun S."/>
            <person name="Haridas S."/>
            <person name="Kuo A."/>
            <person name="Mondo S."/>
            <person name="Pangilinan J."/>
            <person name="Riley R."/>
            <person name="Labutti K."/>
            <person name="Andreopoulos B."/>
            <person name="Lipzen A."/>
            <person name="Chen C."/>
            <person name="Yanf M."/>
            <person name="Daum C."/>
            <person name="Ng V."/>
            <person name="Clum A."/>
            <person name="Ohm R."/>
            <person name="Martin F."/>
            <person name="Silar P."/>
            <person name="Natvig D."/>
            <person name="Lalanne C."/>
            <person name="Gautier V."/>
            <person name="Ament-Velasquez S.L."/>
            <person name="Kruys A."/>
            <person name="Hutchinson M.I."/>
            <person name="Powell A.J."/>
            <person name="Barry K."/>
            <person name="Miller A.N."/>
            <person name="Grigoriev I.V."/>
            <person name="Debuchy R."/>
            <person name="Gladieux P."/>
            <person name="Thoren M.H."/>
            <person name="Johannesson H."/>
        </authorList>
    </citation>
    <scope>NUCLEOTIDE SEQUENCE</scope>
    <source>
        <strain evidence="1">CBS 315.58</strain>
    </source>
</reference>
<organism evidence="1 2">
    <name type="scientific">Triangularia verruculosa</name>
    <dbReference type="NCBI Taxonomy" id="2587418"/>
    <lineage>
        <taxon>Eukaryota</taxon>
        <taxon>Fungi</taxon>
        <taxon>Dikarya</taxon>
        <taxon>Ascomycota</taxon>
        <taxon>Pezizomycotina</taxon>
        <taxon>Sordariomycetes</taxon>
        <taxon>Sordariomycetidae</taxon>
        <taxon>Sordariales</taxon>
        <taxon>Podosporaceae</taxon>
        <taxon>Triangularia</taxon>
    </lineage>
</organism>
<reference evidence="1" key="1">
    <citation type="journal article" date="2023" name="Mol. Phylogenet. Evol.">
        <title>Genome-scale phylogeny and comparative genomics of the fungal order Sordariales.</title>
        <authorList>
            <person name="Hensen N."/>
            <person name="Bonometti L."/>
            <person name="Westerberg I."/>
            <person name="Brannstrom I.O."/>
            <person name="Guillou S."/>
            <person name="Cros-Aarteil S."/>
            <person name="Calhoun S."/>
            <person name="Haridas S."/>
            <person name="Kuo A."/>
            <person name="Mondo S."/>
            <person name="Pangilinan J."/>
            <person name="Riley R."/>
            <person name="LaButti K."/>
            <person name="Andreopoulos B."/>
            <person name="Lipzen A."/>
            <person name="Chen C."/>
            <person name="Yan M."/>
            <person name="Daum C."/>
            <person name="Ng V."/>
            <person name="Clum A."/>
            <person name="Steindorff A."/>
            <person name="Ohm R.A."/>
            <person name="Martin F."/>
            <person name="Silar P."/>
            <person name="Natvig D.O."/>
            <person name="Lalanne C."/>
            <person name="Gautier V."/>
            <person name="Ament-Velasquez S.L."/>
            <person name="Kruys A."/>
            <person name="Hutchinson M.I."/>
            <person name="Powell A.J."/>
            <person name="Barry K."/>
            <person name="Miller A.N."/>
            <person name="Grigoriev I.V."/>
            <person name="Debuchy R."/>
            <person name="Gladieux P."/>
            <person name="Hiltunen Thoren M."/>
            <person name="Johannesson H."/>
        </authorList>
    </citation>
    <scope>NUCLEOTIDE SEQUENCE</scope>
    <source>
        <strain evidence="1">CBS 315.58</strain>
    </source>
</reference>
<dbReference type="Proteomes" id="UP001303160">
    <property type="component" value="Unassembled WGS sequence"/>
</dbReference>
<evidence type="ECO:0000313" key="1">
    <source>
        <dbReference type="EMBL" id="KAK4198401.1"/>
    </source>
</evidence>
<dbReference type="AlphaFoldDB" id="A0AAN6XDQ7"/>
<protein>
    <submittedName>
        <fullName evidence="1">Uncharacterized protein</fullName>
    </submittedName>
</protein>
<gene>
    <name evidence="1" type="ORF">QBC40DRAFT_331534</name>
</gene>
<keyword evidence="2" id="KW-1185">Reference proteome</keyword>